<dbReference type="Gene3D" id="3.40.50.10810">
    <property type="entry name" value="Tandem AAA-ATPase domain"/>
    <property type="match status" value="1"/>
</dbReference>
<name>A0AAW1R0E4_9CHLO</name>
<feature type="region of interest" description="Disordered" evidence="11">
    <location>
        <begin position="30"/>
        <end position="56"/>
    </location>
</feature>
<dbReference type="EMBL" id="JALJOU010000058">
    <property type="protein sequence ID" value="KAK9827355.1"/>
    <property type="molecule type" value="Genomic_DNA"/>
</dbReference>
<dbReference type="InterPro" id="IPR001650">
    <property type="entry name" value="Helicase_C-like"/>
</dbReference>
<dbReference type="InterPro" id="IPR058951">
    <property type="entry name" value="WHD_Rad26_CSB-like"/>
</dbReference>
<keyword evidence="8" id="KW-0238">DNA-binding</keyword>
<evidence type="ECO:0000256" key="8">
    <source>
        <dbReference type="ARBA" id="ARBA00023125"/>
    </source>
</evidence>
<dbReference type="InterPro" id="IPR038718">
    <property type="entry name" value="SNF2-like_sf"/>
</dbReference>
<dbReference type="GO" id="GO:0008094">
    <property type="term" value="F:ATP-dependent activity, acting on DNA"/>
    <property type="evidence" value="ECO:0007669"/>
    <property type="project" value="TreeGrafter"/>
</dbReference>
<keyword evidence="7" id="KW-0067">ATP-binding</keyword>
<dbReference type="Proteomes" id="UP001445335">
    <property type="component" value="Unassembled WGS sequence"/>
</dbReference>
<evidence type="ECO:0000256" key="2">
    <source>
        <dbReference type="ARBA" id="ARBA00007025"/>
    </source>
</evidence>
<gene>
    <name evidence="14" type="ORF">WJX81_000181</name>
</gene>
<keyword evidence="15" id="KW-1185">Reference proteome</keyword>
<organism evidence="14 15">
    <name type="scientific">Elliptochloris bilobata</name>
    <dbReference type="NCBI Taxonomy" id="381761"/>
    <lineage>
        <taxon>Eukaryota</taxon>
        <taxon>Viridiplantae</taxon>
        <taxon>Chlorophyta</taxon>
        <taxon>core chlorophytes</taxon>
        <taxon>Trebouxiophyceae</taxon>
        <taxon>Trebouxiophyceae incertae sedis</taxon>
        <taxon>Elliptochloris clade</taxon>
        <taxon>Elliptochloris</taxon>
    </lineage>
</organism>
<dbReference type="InterPro" id="IPR027417">
    <property type="entry name" value="P-loop_NTPase"/>
</dbReference>
<dbReference type="SUPFAM" id="SSF52540">
    <property type="entry name" value="P-loop containing nucleoside triphosphate hydrolases"/>
    <property type="match status" value="2"/>
</dbReference>
<evidence type="ECO:0000256" key="5">
    <source>
        <dbReference type="ARBA" id="ARBA00022801"/>
    </source>
</evidence>
<evidence type="ECO:0000256" key="7">
    <source>
        <dbReference type="ARBA" id="ARBA00022840"/>
    </source>
</evidence>
<dbReference type="PANTHER" id="PTHR45629:SF7">
    <property type="entry name" value="DNA EXCISION REPAIR PROTEIN ERCC-6-RELATED"/>
    <property type="match status" value="1"/>
</dbReference>
<evidence type="ECO:0000256" key="10">
    <source>
        <dbReference type="ARBA" id="ARBA00023242"/>
    </source>
</evidence>
<dbReference type="CDD" id="cd22254">
    <property type="entry name" value="CSB_WHD"/>
    <property type="match status" value="1"/>
</dbReference>
<dbReference type="Pfam" id="PF25875">
    <property type="entry name" value="WHD_Rad26_CSB"/>
    <property type="match status" value="1"/>
</dbReference>
<dbReference type="Gene3D" id="3.40.50.300">
    <property type="entry name" value="P-loop containing nucleotide triphosphate hydrolases"/>
    <property type="match status" value="1"/>
</dbReference>
<dbReference type="PROSITE" id="PS51194">
    <property type="entry name" value="HELICASE_CTER"/>
    <property type="match status" value="1"/>
</dbReference>
<comment type="caution">
    <text evidence="14">The sequence shown here is derived from an EMBL/GenBank/DDBJ whole genome shotgun (WGS) entry which is preliminary data.</text>
</comment>
<feature type="compositionally biased region" description="Basic residues" evidence="11">
    <location>
        <begin position="217"/>
        <end position="233"/>
    </location>
</feature>
<dbReference type="PROSITE" id="PS51192">
    <property type="entry name" value="HELICASE_ATP_BIND_1"/>
    <property type="match status" value="1"/>
</dbReference>
<feature type="region of interest" description="Disordered" evidence="11">
    <location>
        <begin position="933"/>
        <end position="1012"/>
    </location>
</feature>
<comment type="similarity">
    <text evidence="2">Belongs to the SNF2/RAD54 helicase family.</text>
</comment>
<evidence type="ECO:0000256" key="6">
    <source>
        <dbReference type="ARBA" id="ARBA00022806"/>
    </source>
</evidence>
<dbReference type="Pfam" id="PF00176">
    <property type="entry name" value="SNF2-rel_dom"/>
    <property type="match status" value="1"/>
</dbReference>
<feature type="domain" description="Helicase C-terminal" evidence="13">
    <location>
        <begin position="722"/>
        <end position="880"/>
    </location>
</feature>
<dbReference type="AlphaFoldDB" id="A0AAW1R0E4"/>
<keyword evidence="6" id="KW-0347">Helicase</keyword>
<dbReference type="InterPro" id="IPR050496">
    <property type="entry name" value="SNF2_RAD54_helicase_repair"/>
</dbReference>
<evidence type="ECO:0000256" key="3">
    <source>
        <dbReference type="ARBA" id="ARBA00022741"/>
    </source>
</evidence>
<keyword evidence="5" id="KW-0378">Hydrolase</keyword>
<evidence type="ECO:0000313" key="14">
    <source>
        <dbReference type="EMBL" id="KAK9827355.1"/>
    </source>
</evidence>
<keyword evidence="3" id="KW-0547">Nucleotide-binding</keyword>
<dbReference type="CDD" id="cd18793">
    <property type="entry name" value="SF2_C_SNF"/>
    <property type="match status" value="1"/>
</dbReference>
<dbReference type="InterPro" id="IPR014001">
    <property type="entry name" value="Helicase_ATP-bd"/>
</dbReference>
<feature type="region of interest" description="Disordered" evidence="11">
    <location>
        <begin position="205"/>
        <end position="316"/>
    </location>
</feature>
<evidence type="ECO:0000259" key="13">
    <source>
        <dbReference type="PROSITE" id="PS51194"/>
    </source>
</evidence>
<keyword evidence="10" id="KW-0539">Nucleus</keyword>
<reference evidence="14 15" key="1">
    <citation type="journal article" date="2024" name="Nat. Commun.">
        <title>Phylogenomics reveals the evolutionary origins of lichenization in chlorophyte algae.</title>
        <authorList>
            <person name="Puginier C."/>
            <person name="Libourel C."/>
            <person name="Otte J."/>
            <person name="Skaloud P."/>
            <person name="Haon M."/>
            <person name="Grisel S."/>
            <person name="Petersen M."/>
            <person name="Berrin J.G."/>
            <person name="Delaux P.M."/>
            <person name="Dal Grande F."/>
            <person name="Keller J."/>
        </authorList>
    </citation>
    <scope>NUCLEOTIDE SEQUENCE [LARGE SCALE GENOMIC DNA]</scope>
    <source>
        <strain evidence="14 15">SAG 245.80</strain>
    </source>
</reference>
<evidence type="ECO:0000256" key="11">
    <source>
        <dbReference type="SAM" id="MobiDB-lite"/>
    </source>
</evidence>
<keyword evidence="4" id="KW-0227">DNA damage</keyword>
<comment type="subcellular location">
    <subcellularLocation>
        <location evidence="1">Nucleus</location>
    </subcellularLocation>
</comment>
<dbReference type="CDD" id="cd18000">
    <property type="entry name" value="DEXHc_ERCC6"/>
    <property type="match status" value="1"/>
</dbReference>
<dbReference type="PANTHER" id="PTHR45629">
    <property type="entry name" value="SNF2/RAD54 FAMILY MEMBER"/>
    <property type="match status" value="1"/>
</dbReference>
<dbReference type="InterPro" id="IPR000330">
    <property type="entry name" value="SNF2_N"/>
</dbReference>
<dbReference type="GO" id="GO:0016787">
    <property type="term" value="F:hydrolase activity"/>
    <property type="evidence" value="ECO:0007669"/>
    <property type="project" value="UniProtKB-KW"/>
</dbReference>
<feature type="region of interest" description="Disordered" evidence="11">
    <location>
        <begin position="354"/>
        <end position="378"/>
    </location>
</feature>
<keyword evidence="9" id="KW-0234">DNA repair</keyword>
<dbReference type="GO" id="GO:0005634">
    <property type="term" value="C:nucleus"/>
    <property type="evidence" value="ECO:0007669"/>
    <property type="project" value="TreeGrafter"/>
</dbReference>
<evidence type="ECO:0000313" key="15">
    <source>
        <dbReference type="Proteomes" id="UP001445335"/>
    </source>
</evidence>
<feature type="compositionally biased region" description="Low complexity" evidence="11">
    <location>
        <begin position="949"/>
        <end position="1007"/>
    </location>
</feature>
<evidence type="ECO:0000256" key="1">
    <source>
        <dbReference type="ARBA" id="ARBA00004123"/>
    </source>
</evidence>
<protein>
    <submittedName>
        <fullName evidence="14">Uncharacterized protein</fullName>
    </submittedName>
</protein>
<dbReference type="InterPro" id="IPR049730">
    <property type="entry name" value="SNF2/RAD54-like_C"/>
</dbReference>
<proteinExistence type="inferred from homology"/>
<evidence type="ECO:0000256" key="9">
    <source>
        <dbReference type="ARBA" id="ARBA00023204"/>
    </source>
</evidence>
<dbReference type="Pfam" id="PF00271">
    <property type="entry name" value="Helicase_C"/>
    <property type="match status" value="1"/>
</dbReference>
<sequence>MSGGAEAECLLEGLGVSAVDASALEKDLWAQAQAADGGPEAADTEETAADGGKVGRAEQRLHTVQREIGAVLAALDNLDAQKAATAEADATHAEPALEDGGLDAELDAAAKGGLVETERDRLIRLGVLTPFDRLDGYERRIQSGSAAERSAGDASTSGRDVEPAFQNIAGQMAAIKAMRARTRLLPPGALPARERAVQRVDEGFWRQAASGRDKPPPRKRRRHTLPRERRKAPRLSATAATLDAGPRQRRRRRRAHVEVGDEGSEGSGGSASDCEPSGEEADVDDGRAEASDVVSEGGDSDQFTSGDGSDDEDALGVYDDVDDDVYAARLERWLKGQQKGAVLAAPAAPGVRPGAERAVAGMGQPQASGGDDADGGAAVEGELPDVVFDGGYRIPGDIYARLFDYQKTGVKWMWELHTQRAGGIVGDEMGLGKTVQVAAFLAGLHHSRRFRPSIVVCPATVLRQWLRELRCWYPPFRVAVLHDSQRTGHLPRPSREEIVRMIAHSESGILLTSYDQLRLQRKLLLGVSWGYAILDEGHKIRNPDAEVTLSAKQLATVHRVIMSGSPIQNRLAELWSLFDFVFPGKLGTLPVFRAQFALPIQFGGYANASAQQVSTAYKCAVVLRDLIAPYLLRRRKEDVAQQLPSKTEQVLFCTLTNDQRSLYRSYLASAEVADILADRRNALAGIDILRKICNHPDLLQRAKWEGAPDYGNPARSGKLTVAMKVLAHWHQTGHRALLFTQTQQMLDIAESVVQAAGLRYHRMDGSTAVGVRARLVDDFNNNAGVFVFLLTTKVGGLGINLTGADRVMLFDPDWNPATDTQARERAWRIGQTRPVTVYRLITAGTIEEKVYHRQIYKQFLTNKVLRDPRQKRFFKARDIHDLFTLGSQYAGPSETAEIFASLPGSAEVPLGTEGALDPDTIAVPAEAAAGAAEIALQEAEASAEEDGDAPAQSGGAASSAEVGGSGGARRSTGGRTKAAGEPVSCGARPSPAGAGADAAVAPEAAANGSGGGEDARVLRELFEGAGVASALDHARIEAANDPEALQRDHAAARVARRAADALRRSRAACEAAPINVPTWTGRSGAGGAPPAIVRRFGAAANPRLLPPAPAPTPVFGAGARAGTSGGTAPRSADLLAALAARRAAVSASADDDPELEAARELSGRIVDFLAAAGGRAPSGAVVQRFAPELRPPLAPMFRQLLHQVAKLERDGEGRAWVLRPDFAPGDGQR</sequence>
<evidence type="ECO:0000256" key="4">
    <source>
        <dbReference type="ARBA" id="ARBA00022763"/>
    </source>
</evidence>
<dbReference type="SMART" id="SM00490">
    <property type="entry name" value="HELICc"/>
    <property type="match status" value="1"/>
</dbReference>
<accession>A0AAW1R0E4</accession>
<feature type="domain" description="Helicase ATP-binding" evidence="12">
    <location>
        <begin position="414"/>
        <end position="584"/>
    </location>
</feature>
<dbReference type="GO" id="GO:0005524">
    <property type="term" value="F:ATP binding"/>
    <property type="evidence" value="ECO:0007669"/>
    <property type="project" value="InterPro"/>
</dbReference>
<evidence type="ECO:0000259" key="12">
    <source>
        <dbReference type="PROSITE" id="PS51192"/>
    </source>
</evidence>
<dbReference type="FunFam" id="3.40.50.10810:FF:000094">
    <property type="entry name" value="DNA excision repair protein ERCC-6"/>
    <property type="match status" value="1"/>
</dbReference>
<dbReference type="SMART" id="SM00487">
    <property type="entry name" value="DEXDc"/>
    <property type="match status" value="1"/>
</dbReference>
<dbReference type="GO" id="GO:0006283">
    <property type="term" value="P:transcription-coupled nucleotide-excision repair"/>
    <property type="evidence" value="ECO:0007669"/>
    <property type="project" value="TreeGrafter"/>
</dbReference>